<dbReference type="PANTHER" id="PTHR38011">
    <property type="entry name" value="DIHYDROFOLATE REDUCTASE FAMILY PROTEIN (AFU_ORTHOLOGUE AFUA_8G06820)"/>
    <property type="match status" value="1"/>
</dbReference>
<dbReference type="AlphaFoldDB" id="G7GZ01"/>
<feature type="domain" description="Bacterial bifunctional deaminase-reductase C-terminal" evidence="1">
    <location>
        <begin position="7"/>
        <end position="154"/>
    </location>
</feature>
<proteinExistence type="predicted"/>
<gene>
    <name evidence="2" type="ORF">GOARA_021_00630</name>
</gene>
<dbReference type="Pfam" id="PF01872">
    <property type="entry name" value="RibD_C"/>
    <property type="match status" value="1"/>
</dbReference>
<keyword evidence="3" id="KW-1185">Reference proteome</keyword>
<evidence type="ECO:0000313" key="3">
    <source>
        <dbReference type="Proteomes" id="UP000035088"/>
    </source>
</evidence>
<name>G7GZ01_9ACTN</name>
<dbReference type="GO" id="GO:0008703">
    <property type="term" value="F:5-amino-6-(5-phosphoribosylamino)uracil reductase activity"/>
    <property type="evidence" value="ECO:0007669"/>
    <property type="project" value="InterPro"/>
</dbReference>
<organism evidence="2 3">
    <name type="scientific">Gordonia araii NBRC 100433</name>
    <dbReference type="NCBI Taxonomy" id="1073574"/>
    <lineage>
        <taxon>Bacteria</taxon>
        <taxon>Bacillati</taxon>
        <taxon>Actinomycetota</taxon>
        <taxon>Actinomycetes</taxon>
        <taxon>Mycobacteriales</taxon>
        <taxon>Gordoniaceae</taxon>
        <taxon>Gordonia</taxon>
    </lineage>
</organism>
<comment type="caution">
    <text evidence="2">The sequence shown here is derived from an EMBL/GenBank/DDBJ whole genome shotgun (WGS) entry which is preliminary data.</text>
</comment>
<evidence type="ECO:0000313" key="2">
    <source>
        <dbReference type="EMBL" id="GAB08826.1"/>
    </source>
</evidence>
<dbReference type="Gene3D" id="3.40.430.10">
    <property type="entry name" value="Dihydrofolate Reductase, subunit A"/>
    <property type="match status" value="1"/>
</dbReference>
<dbReference type="Proteomes" id="UP000035088">
    <property type="component" value="Unassembled WGS sequence"/>
</dbReference>
<dbReference type="STRING" id="1073574.GOARA_021_00630"/>
<dbReference type="InterPro" id="IPR002734">
    <property type="entry name" value="RibDG_C"/>
</dbReference>
<dbReference type="SUPFAM" id="SSF53597">
    <property type="entry name" value="Dihydrofolate reductase-like"/>
    <property type="match status" value="1"/>
</dbReference>
<accession>G7GZ01</accession>
<dbReference type="RefSeq" id="WP_007320903.1">
    <property type="nucleotide sequence ID" value="NZ_BAEE01000021.1"/>
</dbReference>
<dbReference type="InterPro" id="IPR050765">
    <property type="entry name" value="Riboflavin_Biosynth_HTPR"/>
</dbReference>
<protein>
    <recommendedName>
        <fullName evidence="1">Bacterial bifunctional deaminase-reductase C-terminal domain-containing protein</fullName>
    </recommendedName>
</protein>
<dbReference type="GO" id="GO:0009231">
    <property type="term" value="P:riboflavin biosynthetic process"/>
    <property type="evidence" value="ECO:0007669"/>
    <property type="project" value="InterPro"/>
</dbReference>
<reference evidence="2 3" key="1">
    <citation type="submission" date="2011-11" db="EMBL/GenBank/DDBJ databases">
        <title>Whole genome shotgun sequence of Gordonia araii NBRC 100433.</title>
        <authorList>
            <person name="Yoshida Y."/>
            <person name="Hosoyama A."/>
            <person name="Tsuchikane K."/>
            <person name="Katsumata H."/>
            <person name="Yamazaki S."/>
            <person name="Fujita N."/>
        </authorList>
    </citation>
    <scope>NUCLEOTIDE SEQUENCE [LARGE SCALE GENOMIC DNA]</scope>
    <source>
        <strain evidence="2 3">NBRC 100433</strain>
    </source>
</reference>
<dbReference type="InterPro" id="IPR024072">
    <property type="entry name" value="DHFR-like_dom_sf"/>
</dbReference>
<evidence type="ECO:0000259" key="1">
    <source>
        <dbReference type="Pfam" id="PF01872"/>
    </source>
</evidence>
<dbReference type="EMBL" id="BAEE01000021">
    <property type="protein sequence ID" value="GAB08826.1"/>
    <property type="molecule type" value="Genomic_DNA"/>
</dbReference>
<sequence length="188" mass="21008">MPVTNVHYYTATTLDGFLADPDDSLDWLLRQPQDEDGYGSYDEFIKNIGAIVMGSTTYEWVLDHLDRSGEKWMYDMPAWVMTTRDLKPFPDADIRFAAGEIRPVYEEMVAAADGKDLWVVGGGDLVGQFADAGLLDEIFVSIAPVVLGAGRPLLPRRYDLELIDTGRNGAFVCARYRFTGVLTEDRQA</sequence>
<dbReference type="PANTHER" id="PTHR38011:SF11">
    <property type="entry name" value="2,5-DIAMINO-6-RIBOSYLAMINO-4(3H)-PYRIMIDINONE 5'-PHOSPHATE REDUCTASE"/>
    <property type="match status" value="1"/>
</dbReference>